<dbReference type="eggNOG" id="COG0797">
    <property type="taxonomic scope" value="Bacteria"/>
</dbReference>
<dbReference type="AlphaFoldDB" id="F5YHV3"/>
<dbReference type="Gene3D" id="2.40.40.10">
    <property type="entry name" value="RlpA-like domain"/>
    <property type="match status" value="1"/>
</dbReference>
<name>F5YHV3_TREPZ</name>
<dbReference type="Proteomes" id="UP000009223">
    <property type="component" value="Chromosome"/>
</dbReference>
<dbReference type="SUPFAM" id="SSF110997">
    <property type="entry name" value="Sporulation related repeat"/>
    <property type="match status" value="1"/>
</dbReference>
<accession>F5YHV3</accession>
<evidence type="ECO:0000256" key="1">
    <source>
        <dbReference type="SAM" id="SignalP"/>
    </source>
</evidence>
<evidence type="ECO:0000259" key="2">
    <source>
        <dbReference type="PROSITE" id="PS51724"/>
    </source>
</evidence>
<proteinExistence type="predicted"/>
<feature type="domain" description="SPOR" evidence="2">
    <location>
        <begin position="333"/>
        <end position="410"/>
    </location>
</feature>
<dbReference type="PROSITE" id="PS51724">
    <property type="entry name" value="SPOR"/>
    <property type="match status" value="1"/>
</dbReference>
<dbReference type="STRING" id="545694.TREPR_2353"/>
<dbReference type="InterPro" id="IPR036908">
    <property type="entry name" value="RlpA-like_sf"/>
</dbReference>
<reference evidence="4" key="1">
    <citation type="submission" date="2009-12" db="EMBL/GenBank/DDBJ databases">
        <title>Complete sequence of Treponema primitia strain ZAS-2.</title>
        <authorList>
            <person name="Tetu S.G."/>
            <person name="Matson E."/>
            <person name="Ren Q."/>
            <person name="Seshadri R."/>
            <person name="Elbourne L."/>
            <person name="Hassan K.A."/>
            <person name="Durkin A."/>
            <person name="Radune D."/>
            <person name="Mohamoud Y."/>
            <person name="Shay R."/>
            <person name="Jin S."/>
            <person name="Zhang X."/>
            <person name="Lucey K."/>
            <person name="Ballor N.R."/>
            <person name="Ottesen E."/>
            <person name="Rosenthal R."/>
            <person name="Allen A."/>
            <person name="Leadbetter J.R."/>
            <person name="Paulsen I.T."/>
        </authorList>
    </citation>
    <scope>NUCLEOTIDE SEQUENCE [LARGE SCALE GENOMIC DNA]</scope>
    <source>
        <strain evidence="4">ATCC BAA-887 / DSM 12427 / ZAS-2</strain>
    </source>
</reference>
<protein>
    <recommendedName>
        <fullName evidence="2">SPOR domain-containing protein</fullName>
    </recommendedName>
</protein>
<feature type="chain" id="PRO_5003336013" description="SPOR domain-containing protein" evidence="1">
    <location>
        <begin position="23"/>
        <end position="410"/>
    </location>
</feature>
<dbReference type="Gene3D" id="3.30.70.1070">
    <property type="entry name" value="Sporulation related repeat"/>
    <property type="match status" value="1"/>
</dbReference>
<dbReference type="Pfam" id="PF05036">
    <property type="entry name" value="SPOR"/>
    <property type="match status" value="1"/>
</dbReference>
<dbReference type="InterPro" id="IPR007730">
    <property type="entry name" value="SPOR-like_dom"/>
</dbReference>
<reference evidence="3 4" key="2">
    <citation type="journal article" date="2011" name="ISME J.">
        <title>RNA-seq reveals cooperative metabolic interactions between two termite-gut spirochete species in co-culture.</title>
        <authorList>
            <person name="Rosenthal A.Z."/>
            <person name="Matson E.G."/>
            <person name="Eldar A."/>
            <person name="Leadbetter J.R."/>
        </authorList>
    </citation>
    <scope>NUCLEOTIDE SEQUENCE [LARGE SCALE GENOMIC DNA]</scope>
    <source>
        <strain evidence="4">ATCC BAA-887 / DSM 12427 / ZAS-2</strain>
    </source>
</reference>
<keyword evidence="1" id="KW-0732">Signal</keyword>
<feature type="signal peptide" evidence="1">
    <location>
        <begin position="1"/>
        <end position="22"/>
    </location>
</feature>
<dbReference type="InterPro" id="IPR036680">
    <property type="entry name" value="SPOR-like_sf"/>
</dbReference>
<gene>
    <name evidence="3" type="ordered locus">TREPR_2353</name>
</gene>
<dbReference type="RefSeq" id="WP_015707850.1">
    <property type="nucleotide sequence ID" value="NC_015578.1"/>
</dbReference>
<organism evidence="3 4">
    <name type="scientific">Treponema primitia (strain ATCC BAA-887 / DSM 12427 / ZAS-2)</name>
    <dbReference type="NCBI Taxonomy" id="545694"/>
    <lineage>
        <taxon>Bacteria</taxon>
        <taxon>Pseudomonadati</taxon>
        <taxon>Spirochaetota</taxon>
        <taxon>Spirochaetia</taxon>
        <taxon>Spirochaetales</taxon>
        <taxon>Treponemataceae</taxon>
        <taxon>Treponema</taxon>
    </lineage>
</organism>
<dbReference type="GO" id="GO:0042834">
    <property type="term" value="F:peptidoglycan binding"/>
    <property type="evidence" value="ECO:0007669"/>
    <property type="project" value="InterPro"/>
</dbReference>
<dbReference type="EMBL" id="CP001843">
    <property type="protein sequence ID" value="AEF85102.1"/>
    <property type="molecule type" value="Genomic_DNA"/>
</dbReference>
<dbReference type="HOGENOM" id="CLU_623941_0_0_12"/>
<dbReference type="OrthoDB" id="371392at2"/>
<evidence type="ECO:0000313" key="3">
    <source>
        <dbReference type="EMBL" id="AEF85102.1"/>
    </source>
</evidence>
<sequence length="410" mass="43693">MKRFYIALCAFAITLFITGASVWEGSATVSTTGELPDGAYYVATNSFPRNTVVDVTNLENGRTIRVIVAAGLDSPGLLAMLSRNAAIAIGIQTRAVGRIRMTQPSDPVAYSRFTEGQEAGAPNTPAVVSAPTRAATASDLVSTDSADNFYVNVINKPEPYNPPPIAYPNDGSVLTEPVPNWAPDGSEPRPIIAEVPSPAAPPAPRSEPPVMAVPIPEPSSPQQTLVPVPQPISPPSVITLVPADPRPPEGAWALPPASEIAPAQITPQPSARSARSGDDNPLDPRYFIGPIYPLPTPSPTSRAPVNQTPVVQAVPEKPPLPNGSIFSVPIINQMQRDKYYIQVGAFTQPDALQYAVSRIDRRNYPLLVQPYGALDNLVYRLLVGPLNYGESGAVLQRLKSSGYPDAFVRN</sequence>
<keyword evidence="4" id="KW-1185">Reference proteome</keyword>
<dbReference type="KEGG" id="tpi:TREPR_2353"/>
<evidence type="ECO:0000313" key="4">
    <source>
        <dbReference type="Proteomes" id="UP000009223"/>
    </source>
</evidence>